<dbReference type="InterPro" id="IPR005814">
    <property type="entry name" value="Aminotrans_3"/>
</dbReference>
<dbReference type="InterPro" id="IPR015424">
    <property type="entry name" value="PyrdxlP-dep_Trfase"/>
</dbReference>
<name>A0A916J4Q7_9PROT</name>
<comment type="caution">
    <text evidence="16">The sequence shown here is derived from an EMBL/GenBank/DDBJ whole genome shotgun (WGS) entry which is preliminary data.</text>
</comment>
<dbReference type="CDD" id="cd00610">
    <property type="entry name" value="OAT_like"/>
    <property type="match status" value="1"/>
</dbReference>
<evidence type="ECO:0000256" key="3">
    <source>
        <dbReference type="ARBA" id="ARBA00004998"/>
    </source>
</evidence>
<dbReference type="PANTHER" id="PTHR11986:SF18">
    <property type="entry name" value="ORNITHINE AMINOTRANSFERASE, MITOCHONDRIAL"/>
    <property type="match status" value="1"/>
</dbReference>
<keyword evidence="10" id="KW-0479">Metal-binding</keyword>
<dbReference type="InterPro" id="IPR010164">
    <property type="entry name" value="Orn_aminotrans"/>
</dbReference>
<dbReference type="GO" id="GO:0004587">
    <property type="term" value="F:ornithine aminotransferase activity"/>
    <property type="evidence" value="ECO:0007669"/>
    <property type="project" value="UniProtKB-EC"/>
</dbReference>
<evidence type="ECO:0000256" key="15">
    <source>
        <dbReference type="PROSITE-ProRule" id="PRU00742"/>
    </source>
</evidence>
<keyword evidence="11 16" id="KW-0378">Hydrolase</keyword>
<protein>
    <recommendedName>
        <fullName evidence="14">Ornithine--oxo-acid aminotransferase</fullName>
        <ecNumber evidence="6">2.6.1.13</ecNumber>
        <ecNumber evidence="5">3.5.3.1</ecNumber>
    </recommendedName>
</protein>
<evidence type="ECO:0000256" key="4">
    <source>
        <dbReference type="ARBA" id="ARBA00005098"/>
    </source>
</evidence>
<evidence type="ECO:0000256" key="12">
    <source>
        <dbReference type="ARBA" id="ARBA00022898"/>
    </source>
</evidence>
<evidence type="ECO:0000256" key="14">
    <source>
        <dbReference type="ARBA" id="ARBA00030587"/>
    </source>
</evidence>
<evidence type="ECO:0000256" key="6">
    <source>
        <dbReference type="ARBA" id="ARBA00012924"/>
    </source>
</evidence>
<comment type="pathway">
    <text evidence="4">Nitrogen metabolism; urea cycle; L-ornithine and urea from L-arginine: step 1/1.</text>
</comment>
<dbReference type="PROSITE" id="PS51409">
    <property type="entry name" value="ARGINASE_2"/>
    <property type="match status" value="1"/>
</dbReference>
<dbReference type="Proteomes" id="UP000742786">
    <property type="component" value="Unassembled WGS sequence"/>
</dbReference>
<dbReference type="GO" id="GO:0042802">
    <property type="term" value="F:identical protein binding"/>
    <property type="evidence" value="ECO:0007669"/>
    <property type="project" value="TreeGrafter"/>
</dbReference>
<keyword evidence="9 16" id="KW-0808">Transferase</keyword>
<dbReference type="Pfam" id="PF00202">
    <property type="entry name" value="Aminotran_3"/>
    <property type="match status" value="1"/>
</dbReference>
<dbReference type="EC" id="2.6.1.13" evidence="6"/>
<evidence type="ECO:0000313" key="16">
    <source>
        <dbReference type="EMBL" id="CAG4882437.1"/>
    </source>
</evidence>
<dbReference type="AlphaFoldDB" id="A0A916J4Q7"/>
<proteinExistence type="inferred from homology"/>
<sequence>MMTSLDRLPELRLIGVASALGAPGAGTEQGPSALKTLGVLDAPRRAGLSAQWETMLVPAVGRRWSALAELCSRLADSTAAVTTNGFLPIVLGGDHAMAAGTWRGVARALKKPLGLVWIDAHLDAHTPYSSPTGNPHGMPLAALLGAGVAGLEAITGPVLEARRVALVGAHSWEDGELQLLHALGVRIFPMDEIRVRGLAAVMADALEIAQRGDAAFGISLDIDAIDPGEAPAVAVPAPGGLDAEQLRQVLRGLVRHPDFAALEIAEYDPGRDIAHRTGRLVVDLLEALCLPQADELMAWESKHGAHNYLPLPVVLARGEGCWVWDADGRRYLDMMAAYSALSFGHAHPRLVAALDSQSRRLAVTSRAYHNDRLPLFLKRLAELLGYERALPVNTGLEAVETALKAARKWGYQIKGIADGKAEIIACAGNFHGRSIAIVGLSTEAQYRSGFGPFPPGLKTVPYGDAAALEAAITPHTAAFLVEPIQCEGGIVVPPRGYLAACAEICRRHDVLLIADEVQTGLGRTGRLLACQHEQVRPDGVILGKALGGGLLPVSAFLADDRVMRVFTPGDHGSTFGGNPLAAAVALEALTLLEEEGLVAHAAELGIHMQTRLKALKSPSIRDVRGCGLLAGIDLNPDLVDARTFCEILLRHGVLSKDTHDTVVRLAPPLIITRAELDSGLDAVQSAVEELDQQLAAV</sequence>
<organism evidence="16 17">
    <name type="scientific">Georgfuchsia toluolica</name>
    <dbReference type="NCBI Taxonomy" id="424218"/>
    <lineage>
        <taxon>Bacteria</taxon>
        <taxon>Pseudomonadati</taxon>
        <taxon>Pseudomonadota</taxon>
        <taxon>Betaproteobacteria</taxon>
        <taxon>Nitrosomonadales</taxon>
        <taxon>Sterolibacteriaceae</taxon>
        <taxon>Georgfuchsia</taxon>
    </lineage>
</organism>
<evidence type="ECO:0000256" key="5">
    <source>
        <dbReference type="ARBA" id="ARBA00012168"/>
    </source>
</evidence>
<dbReference type="CDD" id="cd09989">
    <property type="entry name" value="Arginase"/>
    <property type="match status" value="1"/>
</dbReference>
<gene>
    <name evidence="16" type="ORF">GTOL_10319</name>
</gene>
<keyword evidence="17" id="KW-1185">Reference proteome</keyword>
<comment type="pathway">
    <text evidence="3">Amino-acid biosynthesis; L-proline biosynthesis; L-glutamate 5-semialdehyde from L-ornithine: step 1/1.</text>
</comment>
<dbReference type="GO" id="GO:0006525">
    <property type="term" value="P:arginine metabolic process"/>
    <property type="evidence" value="ECO:0007669"/>
    <property type="project" value="UniProtKB-KW"/>
</dbReference>
<evidence type="ECO:0000256" key="8">
    <source>
        <dbReference type="ARBA" id="ARBA00022576"/>
    </source>
</evidence>
<dbReference type="InterPro" id="IPR049704">
    <property type="entry name" value="Aminotrans_3_PPA_site"/>
</dbReference>
<keyword evidence="13" id="KW-0464">Manganese</keyword>
<dbReference type="PRINTS" id="PR00116">
    <property type="entry name" value="ARGINASE"/>
</dbReference>
<comment type="cofactor">
    <cofactor evidence="1">
        <name>pyridoxal 5'-phosphate</name>
        <dbReference type="ChEBI" id="CHEBI:597326"/>
    </cofactor>
</comment>
<accession>A0A916J4Q7</accession>
<dbReference type="FunFam" id="3.40.640.10:FF:000011">
    <property type="entry name" value="Ornithine aminotransferase"/>
    <property type="match status" value="1"/>
</dbReference>
<dbReference type="SUPFAM" id="SSF53383">
    <property type="entry name" value="PLP-dependent transferases"/>
    <property type="match status" value="1"/>
</dbReference>
<dbReference type="InterPro" id="IPR006035">
    <property type="entry name" value="Ureohydrolase"/>
</dbReference>
<dbReference type="PROSITE" id="PS00600">
    <property type="entry name" value="AA_TRANSFER_CLASS_3"/>
    <property type="match status" value="1"/>
</dbReference>
<dbReference type="InterPro" id="IPR015422">
    <property type="entry name" value="PyrdxlP-dep_Trfase_small"/>
</dbReference>
<dbReference type="InterPro" id="IPR020855">
    <property type="entry name" value="Ureohydrolase_Mn_BS"/>
</dbReference>
<dbReference type="EC" id="3.5.3.1" evidence="5"/>
<keyword evidence="8 16" id="KW-0032">Aminotransferase</keyword>
<dbReference type="PROSITE" id="PS01053">
    <property type="entry name" value="ARGINASE_1"/>
    <property type="match status" value="1"/>
</dbReference>
<dbReference type="RefSeq" id="WP_220634509.1">
    <property type="nucleotide sequence ID" value="NZ_CAJQUM010000001.1"/>
</dbReference>
<dbReference type="InterPro" id="IPR015421">
    <property type="entry name" value="PyrdxlP-dep_Trfase_major"/>
</dbReference>
<dbReference type="SUPFAM" id="SSF52768">
    <property type="entry name" value="Arginase/deacetylase"/>
    <property type="match status" value="1"/>
</dbReference>
<dbReference type="InterPro" id="IPR014033">
    <property type="entry name" value="Arginase"/>
</dbReference>
<dbReference type="Pfam" id="PF00491">
    <property type="entry name" value="Arginase"/>
    <property type="match status" value="1"/>
</dbReference>
<reference evidence="16" key="1">
    <citation type="submission" date="2021-04" db="EMBL/GenBank/DDBJ databases">
        <authorList>
            <person name="Hornung B."/>
        </authorList>
    </citation>
    <scope>NUCLEOTIDE SEQUENCE</scope>
    <source>
        <strain evidence="16">G5G6</strain>
    </source>
</reference>
<dbReference type="InterPro" id="IPR023696">
    <property type="entry name" value="Ureohydrolase_dom_sf"/>
</dbReference>
<comment type="similarity">
    <text evidence="15">Belongs to the arginase family.</text>
</comment>
<dbReference type="GO" id="GO:0046872">
    <property type="term" value="F:metal ion binding"/>
    <property type="evidence" value="ECO:0007669"/>
    <property type="project" value="UniProtKB-KW"/>
</dbReference>
<evidence type="ECO:0000256" key="7">
    <source>
        <dbReference type="ARBA" id="ARBA00022503"/>
    </source>
</evidence>
<dbReference type="NCBIfam" id="TIGR01885">
    <property type="entry name" value="Orn_aminotrans"/>
    <property type="match status" value="1"/>
</dbReference>
<keyword evidence="12" id="KW-0663">Pyridoxal phosphate</keyword>
<evidence type="ECO:0000256" key="11">
    <source>
        <dbReference type="ARBA" id="ARBA00022801"/>
    </source>
</evidence>
<keyword evidence="7" id="KW-0056">Arginine metabolism</keyword>
<evidence type="ECO:0000313" key="17">
    <source>
        <dbReference type="Proteomes" id="UP000742786"/>
    </source>
</evidence>
<evidence type="ECO:0000256" key="2">
    <source>
        <dbReference type="ARBA" id="ARBA00001936"/>
    </source>
</evidence>
<dbReference type="PANTHER" id="PTHR11986">
    <property type="entry name" value="AMINOTRANSFERASE CLASS III"/>
    <property type="match status" value="1"/>
</dbReference>
<dbReference type="InterPro" id="IPR050103">
    <property type="entry name" value="Class-III_PLP-dep_AT"/>
</dbReference>
<dbReference type="EMBL" id="CAJQUM010000001">
    <property type="protein sequence ID" value="CAG4882437.1"/>
    <property type="molecule type" value="Genomic_DNA"/>
</dbReference>
<evidence type="ECO:0000256" key="10">
    <source>
        <dbReference type="ARBA" id="ARBA00022723"/>
    </source>
</evidence>
<dbReference type="Gene3D" id="3.90.1150.10">
    <property type="entry name" value="Aspartate Aminotransferase, domain 1"/>
    <property type="match status" value="1"/>
</dbReference>
<dbReference type="GO" id="GO:0030170">
    <property type="term" value="F:pyridoxal phosphate binding"/>
    <property type="evidence" value="ECO:0007669"/>
    <property type="project" value="InterPro"/>
</dbReference>
<dbReference type="Gene3D" id="3.40.800.10">
    <property type="entry name" value="Ureohydrolase domain"/>
    <property type="match status" value="1"/>
</dbReference>
<dbReference type="Gene3D" id="3.40.640.10">
    <property type="entry name" value="Type I PLP-dependent aspartate aminotransferase-like (Major domain)"/>
    <property type="match status" value="1"/>
</dbReference>
<evidence type="ECO:0000256" key="9">
    <source>
        <dbReference type="ARBA" id="ARBA00022679"/>
    </source>
</evidence>
<comment type="cofactor">
    <cofactor evidence="2">
        <name>Mn(2+)</name>
        <dbReference type="ChEBI" id="CHEBI:29035"/>
    </cofactor>
</comment>
<evidence type="ECO:0000256" key="13">
    <source>
        <dbReference type="ARBA" id="ARBA00023211"/>
    </source>
</evidence>
<evidence type="ECO:0000256" key="1">
    <source>
        <dbReference type="ARBA" id="ARBA00001933"/>
    </source>
</evidence>
<dbReference type="GO" id="GO:0004053">
    <property type="term" value="F:arginase activity"/>
    <property type="evidence" value="ECO:0007669"/>
    <property type="project" value="UniProtKB-EC"/>
</dbReference>